<keyword evidence="2" id="KW-1185">Reference proteome</keyword>
<sequence>MRDVLLHLDNILVVHIFIVQSDASSSSIPRATPTERMAPAPADDVRTVVRATLGWNFSFACSDARATRCLVPHPDDATRLADWFVRTLPSPSSSTCTTSPPTSRPTRRKVHDHVPVADNLEAVLATELRLGRGDKTWTKEASELDDERERPLAEFSSVLDRLYTDIPVYTDATDRATLTRSMFETHATARSLHVPTLRGVYVSTNGTTLAVFAYNPQSCQDVRTYNPTVLEGASEQAAEPARASTGVHDDARSDLKKRLVVAQLYHVLAFLHDRGCACNGFLPSQVHLSDTLWLELGAVPHVYDPDDDDGRTTPTVQLPRPVSSSHSSTERWIQGDMSNLEYLMTLNAAAGRRLESSVFHPILPWVTTFENGPHAGWRDLRQSKFRLTKGDAQLDRTFATSLVPHHIPESLSELTYYIYLARRTPMSVLQRLVRTHFQAREYPSTMTRLFAWTPDECIPAFYTDATVFTSLHGTDTMAHLDVPDWGQPEDDHDARCVAFVRRHRAMLESDEVSRALHHWIDLNFGAALSGERAMREKNVPLVVPGADKSPGFVQLFTHAHPPWQGRPAADDHRASTKRTVLDARVVRPRGTTREVNAMLSRATQVVTEAHATDAAVGLASSSRQGQRTGSSSALRPCPTDVFESARDFVSPPTSARDFVSTPSLKLSASSSTCSTEATTRSHVLMRTLKPRRRGHKAQTRAVQEPPTSPSSMDARDVLSPPSSSSLSASRLGTIFHTEVSKGSSGVFSSAPDASMSPASSRGPVQGPGNGTTTAPNSGPTEYVRLLTITTPPGETPGPSFSSSSTRYARQLSVGSASPSPGAHLFRDLWQQFRPLDDESAPSGHTTLGASHTRYPSGSHDLLHDGTLSDPLDDAGDAVVGTLDDLDVQLLQLSLPIVLPSEQATEWHDDTDAGRTVRPECASRVCFMDDDRVDPVYHVPDAFVRTRASDLTPFERARAADLFSMGCLVAELYMHKPVFSRRSMHDYVAAYTSAYTEQATTEANDDRDWIARLVATMPDRRPPRAAWRDALAARLGTMPLNLKQAVLAMLHPDVSDRLRRTRDVLDALGLARASERPSVTLCHPPDDAFYAAPAALVPRELERVYTFLAHVHSVSDPTQWDARFSIVRTHLPSLASISDTSFRVVLPELVQFFRPTSHTETIRADRVVAAVLFLLPEMARHVGRRDARTEFLSDIVRVYERSDLSHSCFLRCCLGAPSVLLALVRAFGPTVVLEQFVPVMLEWLQPPTRADESAATPSSLPFAAESAALTAVTFGALSSSAMLGPALSIKYLFPLVLTQLGRVKSRWTHLADSKTLKCTDKRVSPVPPAMLDDTHVPRAAEFHITFLSKTKLYDAHHVADAALQMCRELGDVALVELLLPRLFDALPRLILLSEKIGSVRIDGVPDELGREIYVLLRLFRHVLRSMKDPNSLHDVLSRGARGTLMDLLALVSPPFLPPRVATAVIAAATTPAVVVSAPVVPSSTRTTVSATKKKVLRSLHFIKDADHHHLRAFTAVGLARTILAVCQKLGPDVTVADATVVHGIHRFLKQCSDVYAELEVSNFQWHLASELVGEWCVPLRTLVGKELFARHFGIVGSSSVLQLLLLPLKTTPCTTAGRTGHDHGPAIVSALDDRLASARSREARDDDDDDDEAEKQEKQDAGVASRLERDDAQTYLPDLVRFAYHAVRLHAIRTTSFLCFPTTVLLGTDKPPAEWETALTHEMLRLQDARRLQKLENAAVALERGGADAIWLRPRIVQPLDDRGDNNRTRAYETTDTVSTNLGRSWALGAEIRQSIKAHSSAIRCLSVDDDEEMLLTGTRQGSCRVWRLARHPVQVCTTAPPSVCTNFPILGLARAGRTEPCVRSLETGARACDGLAVAAAASGVMLWDVRTSQVRLQVPFAATTEPLVAMTTGAWGLEVAVASTRRVVCLDVRTGPRVAAEWYADGAGIHALTATGFPGASVSAVSTFHDGTHYLVVGTTSGRVVLLDARTGRHVLQWQALDGPSARIVQVVQISSSQVLVIGSDKEARVYRLMLRRQVHPQLRMTITGAPDGLTAAQIALHATRETSVLYIVSGARLYCTHLPLEPRAVVSVQTPVTRRMEAWQVMDAVTGGKASKSRLVGHGLAVLPLRQLVLVGADDGCIKCLI</sequence>
<gene>
    <name evidence="1" type="ORF">PsorP6_017057</name>
</gene>
<evidence type="ECO:0000313" key="1">
    <source>
        <dbReference type="EMBL" id="KAI9916153.1"/>
    </source>
</evidence>
<proteinExistence type="predicted"/>
<comment type="caution">
    <text evidence="1">The sequence shown here is derived from an EMBL/GenBank/DDBJ whole genome shotgun (WGS) entry which is preliminary data.</text>
</comment>
<dbReference type="EMBL" id="CM047581">
    <property type="protein sequence ID" value="KAI9916153.1"/>
    <property type="molecule type" value="Genomic_DNA"/>
</dbReference>
<protein>
    <submittedName>
        <fullName evidence="1">Uncharacterized protein</fullName>
    </submittedName>
</protein>
<name>A0ACC0WDG5_9STRA</name>
<reference evidence="1 2" key="1">
    <citation type="journal article" date="2022" name="bioRxiv">
        <title>The genome of the oomycete Peronosclerospora sorghi, a cosmopolitan pathogen of maize and sorghum, is inflated with dispersed pseudogenes.</title>
        <authorList>
            <person name="Fletcher K."/>
            <person name="Martin F."/>
            <person name="Isakeit T."/>
            <person name="Cavanaugh K."/>
            <person name="Magill C."/>
            <person name="Michelmore R."/>
        </authorList>
    </citation>
    <scope>NUCLEOTIDE SEQUENCE [LARGE SCALE GENOMIC DNA]</scope>
    <source>
        <strain evidence="1">P6</strain>
    </source>
</reference>
<accession>A0ACC0WDG5</accession>
<organism evidence="1 2">
    <name type="scientific">Peronosclerospora sorghi</name>
    <dbReference type="NCBI Taxonomy" id="230839"/>
    <lineage>
        <taxon>Eukaryota</taxon>
        <taxon>Sar</taxon>
        <taxon>Stramenopiles</taxon>
        <taxon>Oomycota</taxon>
        <taxon>Peronosporomycetes</taxon>
        <taxon>Peronosporales</taxon>
        <taxon>Peronosporaceae</taxon>
        <taxon>Peronosclerospora</taxon>
    </lineage>
</organism>
<evidence type="ECO:0000313" key="2">
    <source>
        <dbReference type="Proteomes" id="UP001163321"/>
    </source>
</evidence>
<dbReference type="Proteomes" id="UP001163321">
    <property type="component" value="Chromosome 2"/>
</dbReference>